<organism evidence="1 2">
    <name type="scientific">Hibiscus sabdariffa</name>
    <name type="common">roselle</name>
    <dbReference type="NCBI Taxonomy" id="183260"/>
    <lineage>
        <taxon>Eukaryota</taxon>
        <taxon>Viridiplantae</taxon>
        <taxon>Streptophyta</taxon>
        <taxon>Embryophyta</taxon>
        <taxon>Tracheophyta</taxon>
        <taxon>Spermatophyta</taxon>
        <taxon>Magnoliopsida</taxon>
        <taxon>eudicotyledons</taxon>
        <taxon>Gunneridae</taxon>
        <taxon>Pentapetalae</taxon>
        <taxon>rosids</taxon>
        <taxon>malvids</taxon>
        <taxon>Malvales</taxon>
        <taxon>Malvaceae</taxon>
        <taxon>Malvoideae</taxon>
        <taxon>Hibiscus</taxon>
    </lineage>
</organism>
<name>A0ABR2DL09_9ROSI</name>
<accession>A0ABR2DL09</accession>
<reference evidence="1 2" key="1">
    <citation type="journal article" date="2024" name="G3 (Bethesda)">
        <title>Genome assembly of Hibiscus sabdariffa L. provides insights into metabolisms of medicinal natural products.</title>
        <authorList>
            <person name="Kim T."/>
        </authorList>
    </citation>
    <scope>NUCLEOTIDE SEQUENCE [LARGE SCALE GENOMIC DNA]</scope>
    <source>
        <strain evidence="1">TK-2024</strain>
        <tissue evidence="1">Old leaves</tissue>
    </source>
</reference>
<evidence type="ECO:0000313" key="2">
    <source>
        <dbReference type="Proteomes" id="UP001472677"/>
    </source>
</evidence>
<dbReference type="EMBL" id="JBBPBM010000024">
    <property type="protein sequence ID" value="KAK8541552.1"/>
    <property type="molecule type" value="Genomic_DNA"/>
</dbReference>
<dbReference type="Proteomes" id="UP001472677">
    <property type="component" value="Unassembled WGS sequence"/>
</dbReference>
<sequence>MRALEAMIFHMLMSGPENKSSKGTAIEICEFRRLKDPSRGESTTFLALFMHSWVKEIFGSRLRRVSFTSFHPSFSNSEALRRHGLRCSFNFRDAFYLTTMLIVGLSLHLLQRPDASVCNNSNRQLEN</sequence>
<gene>
    <name evidence="1" type="ORF">V6N12_014183</name>
</gene>
<evidence type="ECO:0000313" key="1">
    <source>
        <dbReference type="EMBL" id="KAK8541552.1"/>
    </source>
</evidence>
<proteinExistence type="predicted"/>
<protein>
    <submittedName>
        <fullName evidence="1">Uncharacterized protein</fullName>
    </submittedName>
</protein>
<comment type="caution">
    <text evidence="1">The sequence shown here is derived from an EMBL/GenBank/DDBJ whole genome shotgun (WGS) entry which is preliminary data.</text>
</comment>
<keyword evidence="2" id="KW-1185">Reference proteome</keyword>